<dbReference type="SUPFAM" id="SSF52540">
    <property type="entry name" value="P-loop containing nucleoside triphosphate hydrolases"/>
    <property type="match status" value="1"/>
</dbReference>
<organism evidence="4 8">
    <name type="scientific">Methanobacterium formicicum</name>
    <dbReference type="NCBI Taxonomy" id="2162"/>
    <lineage>
        <taxon>Archaea</taxon>
        <taxon>Methanobacteriati</taxon>
        <taxon>Methanobacteriota</taxon>
        <taxon>Methanomada group</taxon>
        <taxon>Methanobacteria</taxon>
        <taxon>Methanobacteriales</taxon>
        <taxon>Methanobacteriaceae</taxon>
        <taxon>Methanobacterium</taxon>
    </lineage>
</organism>
<evidence type="ECO:0000313" key="8">
    <source>
        <dbReference type="Proteomes" id="UP000029661"/>
    </source>
</evidence>
<dbReference type="GO" id="GO:0005524">
    <property type="term" value="F:ATP binding"/>
    <property type="evidence" value="ECO:0007669"/>
    <property type="project" value="UniProtKB-KW"/>
</dbReference>
<keyword evidence="5" id="KW-0378">Hydrolase</keyword>
<dbReference type="KEGG" id="mfc:BRM9_2108"/>
<dbReference type="Pfam" id="PF23900">
    <property type="entry name" value="PRS2_N"/>
    <property type="match status" value="1"/>
</dbReference>
<evidence type="ECO:0000313" key="7">
    <source>
        <dbReference type="EMBL" id="MBF4475166.1"/>
    </source>
</evidence>
<dbReference type="Pfam" id="PF00004">
    <property type="entry name" value="AAA"/>
    <property type="match status" value="1"/>
</dbReference>
<reference evidence="6" key="2">
    <citation type="submission" date="2014-09" db="EMBL/GenBank/DDBJ databases">
        <authorList>
            <person name="Bishop-Lilly K.A."/>
            <person name="Broomall S.M."/>
            <person name="Chain P.S."/>
            <person name="Chertkov O."/>
            <person name="Coyne S.R."/>
            <person name="Daligault H.E."/>
            <person name="Davenport K.W."/>
            <person name="Erkkila T."/>
            <person name="Frey K.G."/>
            <person name="Gibbons H.S."/>
            <person name="Gu W."/>
            <person name="Jaissle J."/>
            <person name="Johnson S.L."/>
            <person name="Koroleva G.I."/>
            <person name="Ladner J.T."/>
            <person name="Lo C.-C."/>
            <person name="Minogue T.D."/>
            <person name="Munk C."/>
            <person name="Palacios G.F."/>
            <person name="Redden C.L."/>
            <person name="Rosenzweig C.N."/>
            <person name="Scholz M.B."/>
            <person name="Teshima H."/>
            <person name="Xu Y."/>
        </authorList>
    </citation>
    <scope>NUCLEOTIDE SEQUENCE</scope>
    <source>
        <strain evidence="6">Mb9</strain>
    </source>
</reference>
<keyword evidence="9" id="KW-1185">Reference proteome</keyword>
<dbReference type="InterPro" id="IPR003959">
    <property type="entry name" value="ATPase_AAA_core"/>
</dbReference>
<dbReference type="EMBL" id="JADIIL010000024">
    <property type="protein sequence ID" value="MBF4475166.1"/>
    <property type="molecule type" value="Genomic_DNA"/>
</dbReference>
<keyword evidence="1" id="KW-0547">Nucleotide-binding</keyword>
<dbReference type="CDD" id="cd19481">
    <property type="entry name" value="RecA-like_protease"/>
    <property type="match status" value="1"/>
</dbReference>
<comment type="similarity">
    <text evidence="1">Belongs to the AAA ATPase family.</text>
</comment>
<accession>A0A089ZHQ8</accession>
<dbReference type="InterPro" id="IPR057405">
    <property type="entry name" value="PRS2-like_N"/>
</dbReference>
<dbReference type="InterPro" id="IPR003593">
    <property type="entry name" value="AAA+_ATPase"/>
</dbReference>
<evidence type="ECO:0000256" key="1">
    <source>
        <dbReference type="RuleBase" id="RU003651"/>
    </source>
</evidence>
<dbReference type="PROSITE" id="PS00674">
    <property type="entry name" value="AAA"/>
    <property type="match status" value="1"/>
</dbReference>
<dbReference type="OrthoDB" id="77269at2157"/>
<evidence type="ECO:0000313" key="5">
    <source>
        <dbReference type="EMBL" id="CEA13905.1"/>
    </source>
</evidence>
<evidence type="ECO:0000313" key="4">
    <source>
        <dbReference type="EMBL" id="AIS32910.1"/>
    </source>
</evidence>
<evidence type="ECO:0000313" key="9">
    <source>
        <dbReference type="Proteomes" id="UP000062768"/>
    </source>
</evidence>
<dbReference type="GeneID" id="26738489"/>
<evidence type="ECO:0000313" key="6">
    <source>
        <dbReference type="EMBL" id="CEL23878.1"/>
    </source>
</evidence>
<dbReference type="EMBL" id="LN734822">
    <property type="protein sequence ID" value="CEL23878.1"/>
    <property type="molecule type" value="Genomic_DNA"/>
</dbReference>
<dbReference type="InterPro" id="IPR003960">
    <property type="entry name" value="ATPase_AAA_CS"/>
</dbReference>
<dbReference type="EMBL" id="LN515531">
    <property type="protein sequence ID" value="CEA13905.1"/>
    <property type="molecule type" value="Genomic_DNA"/>
</dbReference>
<dbReference type="EMBL" id="CP006933">
    <property type="protein sequence ID" value="AIS32910.1"/>
    <property type="molecule type" value="Genomic_DNA"/>
</dbReference>
<evidence type="ECO:0000256" key="2">
    <source>
        <dbReference type="SAM" id="MobiDB-lite"/>
    </source>
</evidence>
<dbReference type="AlphaFoldDB" id="A0A089ZHQ8"/>
<dbReference type="Gene3D" id="1.10.8.60">
    <property type="match status" value="1"/>
</dbReference>
<evidence type="ECO:0000259" key="3">
    <source>
        <dbReference type="SMART" id="SM00382"/>
    </source>
</evidence>
<dbReference type="Proteomes" id="UP000029661">
    <property type="component" value="Chromosome"/>
</dbReference>
<keyword evidence="5" id="KW-0645">Protease</keyword>
<dbReference type="Pfam" id="PF23902">
    <property type="entry name" value="AAA_lid_PRS2_C"/>
    <property type="match status" value="1"/>
</dbReference>
<dbReference type="SMART" id="SM00382">
    <property type="entry name" value="AAA"/>
    <property type="match status" value="1"/>
</dbReference>
<dbReference type="InterPro" id="IPR027417">
    <property type="entry name" value="P-loop_NTPase"/>
</dbReference>
<dbReference type="STRING" id="2162.BRM9_2108"/>
<reference evidence="4" key="1">
    <citation type="submission" date="2013-12" db="EMBL/GenBank/DDBJ databases">
        <title>The complete genome sequence of Methanobacterium sp. BRM9.</title>
        <authorList>
            <consortium name="Pastoral Greenhouse Gas Research Consortium"/>
            <person name="Kelly W.J."/>
            <person name="Leahy S.C."/>
            <person name="Perry R."/>
            <person name="Li D."/>
            <person name="Altermann E."/>
            <person name="Lambie S.C."/>
            <person name="Attwood G.T."/>
        </authorList>
    </citation>
    <scope>NUCLEOTIDE SEQUENCE [LARGE SCALE GENOMIC DNA]</scope>
    <source>
        <strain evidence="4">BRM9</strain>
    </source>
</reference>
<dbReference type="Proteomes" id="UP000062768">
    <property type="component" value="Chromosome I"/>
</dbReference>
<dbReference type="PANTHER" id="PTHR23076:SF97">
    <property type="entry name" value="ATP-DEPENDENT ZINC METALLOPROTEASE YME1L1"/>
    <property type="match status" value="1"/>
</dbReference>
<feature type="region of interest" description="Disordered" evidence="2">
    <location>
        <begin position="1"/>
        <end position="20"/>
    </location>
</feature>
<sequence length="373" mass="42032">MKLNNITPDPIVSEKKTCTGPEDTGKETKMVVLQSIGYPFLCNLVENPKIEIFDTELFELYAREQWAGYTVKEGSFLFDQKLLPDFAFKVIKAHPDDSRITQNTSILLMEVEEVREVKKVESNFKMSDVIGQDRAKTKCKIITKYLQEPETFQGWAPRNVLFHGTPGTGKTMLAKSLSHEMQVPLFLVKATSLIGEHVGDGARQIHDLFEAASACAPAVIFIDEIDAIGLDRKYQSLRGDVSEVVNALLTELDGINPNLGVVTIGATNNPQLLDYALRSRFEEEIEFVLPDEGERKRILEMYIESMPLPVDVNVKKLASLSKGMSGRDIKDRLLKVALHKAISEDQESVTWENFQYALKHHEKEKNEPKGMFA</sequence>
<dbReference type="GO" id="GO:0016887">
    <property type="term" value="F:ATP hydrolysis activity"/>
    <property type="evidence" value="ECO:0007669"/>
    <property type="project" value="InterPro"/>
</dbReference>
<dbReference type="Proteomes" id="UP000606900">
    <property type="component" value="Unassembled WGS sequence"/>
</dbReference>
<dbReference type="InterPro" id="IPR057408">
    <property type="entry name" value="PRS2_C_AAA_lid"/>
</dbReference>
<dbReference type="GO" id="GO:0004176">
    <property type="term" value="F:ATP-dependent peptidase activity"/>
    <property type="evidence" value="ECO:0007669"/>
    <property type="project" value="TreeGrafter"/>
</dbReference>
<name>A0A089ZHQ8_METFO</name>
<reference evidence="7" key="3">
    <citation type="submission" date="2020-10" db="EMBL/GenBank/DDBJ databases">
        <title>Dehalococcoides mccartyi of a TCE/Cr reducing biochatode.</title>
        <authorList>
            <person name="Matturro B."/>
        </authorList>
    </citation>
    <scope>NUCLEOTIDE SEQUENCE</scope>
    <source>
        <strain evidence="7">Bin2</strain>
    </source>
</reference>
<dbReference type="PATRIC" id="fig|2162.10.peg.234"/>
<dbReference type="KEGG" id="mfi:DSM1535_1573"/>
<gene>
    <name evidence="4" type="ORF">BRM9_2108</name>
    <name evidence="5" type="ORF">DSM1535_1573</name>
    <name evidence="7" type="ORF">ISP06_06830</name>
    <name evidence="6" type="ORF">MB9_0223</name>
</gene>
<dbReference type="RefSeq" id="WP_048073039.1">
    <property type="nucleotide sequence ID" value="NZ_CALCVY010000272.1"/>
</dbReference>
<protein>
    <submittedName>
        <fullName evidence="4 7">ATPase</fullName>
    </submittedName>
    <submittedName>
        <fullName evidence="5">Putative 26S protease regulatory subunit homolog MTH_1011</fullName>
    </submittedName>
</protein>
<dbReference type="PANTHER" id="PTHR23076">
    <property type="entry name" value="METALLOPROTEASE M41 FTSH"/>
    <property type="match status" value="1"/>
</dbReference>
<dbReference type="Gene3D" id="3.40.50.300">
    <property type="entry name" value="P-loop containing nucleotide triphosphate hydrolases"/>
    <property type="match status" value="1"/>
</dbReference>
<dbReference type="GO" id="GO:0006508">
    <property type="term" value="P:proteolysis"/>
    <property type="evidence" value="ECO:0007669"/>
    <property type="project" value="UniProtKB-KW"/>
</dbReference>
<feature type="domain" description="AAA+ ATPase" evidence="3">
    <location>
        <begin position="156"/>
        <end position="291"/>
    </location>
</feature>
<proteinExistence type="inferred from homology"/>
<keyword evidence="1" id="KW-0067">ATP-binding</keyword>